<dbReference type="AlphaFoldDB" id="A0A1H8PBA0"/>
<dbReference type="InterPro" id="IPR043708">
    <property type="entry name" value="DUF5648"/>
</dbReference>
<protein>
    <submittedName>
        <fullName evidence="2">Dipeptidase</fullName>
    </submittedName>
</protein>
<dbReference type="GO" id="GO:0006508">
    <property type="term" value="P:proteolysis"/>
    <property type="evidence" value="ECO:0007669"/>
    <property type="project" value="InterPro"/>
</dbReference>
<name>A0A1H8PBA0_9ACTN</name>
<dbReference type="EMBL" id="FOEC01000001">
    <property type="protein sequence ID" value="SEO39081.1"/>
    <property type="molecule type" value="Genomic_DNA"/>
</dbReference>
<dbReference type="PANTHER" id="PTHR12994">
    <property type="entry name" value="SECERNIN"/>
    <property type="match status" value="1"/>
</dbReference>
<reference evidence="3" key="1">
    <citation type="submission" date="2016-10" db="EMBL/GenBank/DDBJ databases">
        <authorList>
            <person name="Varghese N."/>
        </authorList>
    </citation>
    <scope>NUCLEOTIDE SEQUENCE [LARGE SCALE GENOMIC DNA]</scope>
    <source>
        <strain evidence="3">DSM 21843</strain>
    </source>
</reference>
<dbReference type="Pfam" id="PF03577">
    <property type="entry name" value="Peptidase_C69"/>
    <property type="match status" value="1"/>
</dbReference>
<accession>A0A1H8PBA0</accession>
<organism evidence="2 3">
    <name type="scientific">Denitrobacterium detoxificans</name>
    <dbReference type="NCBI Taxonomy" id="79604"/>
    <lineage>
        <taxon>Bacteria</taxon>
        <taxon>Bacillati</taxon>
        <taxon>Actinomycetota</taxon>
        <taxon>Coriobacteriia</taxon>
        <taxon>Eggerthellales</taxon>
        <taxon>Eggerthellaceae</taxon>
        <taxon>Denitrobacterium</taxon>
    </lineage>
</organism>
<dbReference type="InterPro" id="IPR005322">
    <property type="entry name" value="Peptidase_C69"/>
</dbReference>
<evidence type="ECO:0000313" key="3">
    <source>
        <dbReference type="Proteomes" id="UP000182975"/>
    </source>
</evidence>
<evidence type="ECO:0000259" key="1">
    <source>
        <dbReference type="Pfam" id="PF18885"/>
    </source>
</evidence>
<proteinExistence type="predicted"/>
<evidence type="ECO:0000313" key="2">
    <source>
        <dbReference type="EMBL" id="SEO39081.1"/>
    </source>
</evidence>
<dbReference type="GO" id="GO:0016805">
    <property type="term" value="F:dipeptidase activity"/>
    <property type="evidence" value="ECO:0007669"/>
    <property type="project" value="InterPro"/>
</dbReference>
<keyword evidence="3" id="KW-1185">Reference proteome</keyword>
<dbReference type="Proteomes" id="UP000182975">
    <property type="component" value="Unassembled WGS sequence"/>
</dbReference>
<dbReference type="Pfam" id="PF18885">
    <property type="entry name" value="DUF5648"/>
    <property type="match status" value="1"/>
</dbReference>
<dbReference type="PANTHER" id="PTHR12994:SF17">
    <property type="entry name" value="LD30995P"/>
    <property type="match status" value="1"/>
</dbReference>
<gene>
    <name evidence="2" type="ORF">SAMN02910314_00092</name>
</gene>
<dbReference type="Gene3D" id="3.60.60.10">
    <property type="entry name" value="Penicillin V Acylase, Chain A"/>
    <property type="match status" value="1"/>
</dbReference>
<dbReference type="GO" id="GO:0070004">
    <property type="term" value="F:cysteine-type exopeptidase activity"/>
    <property type="evidence" value="ECO:0007669"/>
    <property type="project" value="InterPro"/>
</dbReference>
<sequence length="750" mass="81569">MAREMSWPTSMGHIWDIAQSDCRVFEWHRREGTPHRKGNERDENMSVHFKFSRMSRAFAAGALSLSLVIAPATALACTQVYVGSDLTSSGDTIYGRSEDAANRYIKQFGVEQATAGKTYWSGENGPEQDPAVNFTRTSPGATFRYTYVRDLPSDWDDAAKPYSEAGINEKGVTVDSTLTTAVNDAVDGVDPLLDNGIGEYNIADVVLSEASTAREGVQLLGSIIDAQGSQDCNQIWIGDPDEVWNFQQLSGHQWIAIRMDSDVASVNPNMSCLQYEVDINDATTCLHSANLVAVPTEAGTIATFEGGAINVAKSYGLENDGVGQNTRYVQGHKYFGDNLVAGTDYTLNDKGQVESIADPQLFFQPGSSDYTLTNVLRATAARGEGTDVDANANANLYAIGNNRTVESHIFQCREGLDDQLATVQWTALSRGEFSVFVPSYSALLTETDADYYPSVEALEAGTDHVGYESERNDAAKVAANEALAMEDADSKALAFVFMDLNTLAYNHRADTADGVHAYLDALQAEIIEQQDSVDALMQTMQGDDARTDFANKANAVAAGEVYDHAHALLTELRAYLSAGDFSTPFASAGLGAQGKLVDPVTYASEMTQYAQGDEVEGATMYRLYNPNSGEHFYTASASERQDVIAAGWTDEGEGWVAPVESDEPVYRVYNPNGGDHHYTTSLEERDILVSLGWRDEGIGWYSAGHDATPVWREYNPNAKSGAHNFTTSWEEHAGLVKLGWSGEGIAWYAL</sequence>
<feature type="domain" description="DUF5648" evidence="1">
    <location>
        <begin position="619"/>
        <end position="750"/>
    </location>
</feature>